<dbReference type="RefSeq" id="WP_047034067.1">
    <property type="nucleotide sequence ID" value="NZ_MAHP01000026.1"/>
</dbReference>
<dbReference type="EMBL" id="NWGY01000001">
    <property type="protein sequence ID" value="MDV3662691.1"/>
    <property type="molecule type" value="Genomic_DNA"/>
</dbReference>
<evidence type="ECO:0000313" key="3">
    <source>
        <dbReference type="EMBL" id="MDV3662691.1"/>
    </source>
</evidence>
<sequence length="294" mass="34404">MKTLLLTAFLTLLSLSAYCQEKFFDRFTLRKSFESKNDKAEPAAFTFTKPKDKDDSWLLNAALGYNLLANSSANLILDPYIEYHKNTLIDKIQDNWQAGVSSEWQSNDMSRSNWSPIFITAVKYNEDKVKKNTSFQGNIYFTPLFKNKGNKPAYFWIPNNTTDFGKVFQFSYSPYIGFENENRIKTENDSSSGSIYRGLFRITATLTLFPKYEKLRDKFEFNFDWQYRNNFSESVADLTKKDHKFMTAGFNYNFWVDDVRKRSAKIGIDYTKGENPTKNFEQQEFYAVSLKVKL</sequence>
<dbReference type="Proteomes" id="UP001189000">
    <property type="component" value="Unassembled WGS sequence"/>
</dbReference>
<feature type="signal peptide" evidence="1">
    <location>
        <begin position="1"/>
        <end position="19"/>
    </location>
</feature>
<evidence type="ECO:0000313" key="2">
    <source>
        <dbReference type="EMBL" id="DAC75294.1"/>
    </source>
</evidence>
<name>A0A455ZF56_9FLAO</name>
<reference evidence="2" key="7">
    <citation type="journal article" date="2017" name="Sci. Rep.">
        <title>Genomic features, phylogenetic relationships, and comparative genomics of Elizabethkingia anophelis strain EM361-97 isolated in Taiwan.</title>
        <authorList>
            <person name="Lin J.N."/>
            <person name="Lai C.H."/>
            <person name="Yang C.H."/>
            <person name="Huang Y.H."/>
            <person name="Lin H.H."/>
        </authorList>
    </citation>
    <scope>NUCLEOTIDE SEQUENCE</scope>
</reference>
<gene>
    <name evidence="2" type="primary">ICEEaII(8)_FMS-007_51336_50452</name>
    <name evidence="3" type="ORF">CMU51_01285</name>
</gene>
<protein>
    <recommendedName>
        <fullName evidence="4">DUF3078 domain-containing protein</fullName>
    </recommendedName>
</protein>
<reference evidence="2" key="1">
    <citation type="journal article" date="2014" name="Genome Biol. Evol.">
        <title>Comparative genomic analysis of malaria mosquito vector-associated novel pathogen Elizabethkingia anophelis.</title>
        <authorList>
            <person name="Teo J."/>
            <person name="Tan S.Y."/>
            <person name="Liu Y."/>
            <person name="Tay M."/>
            <person name="Ding Y."/>
            <person name="Li Y."/>
            <person name="Kjelleberg S."/>
            <person name="Givskov M."/>
            <person name="Lin R.T."/>
            <person name="Yang L."/>
        </authorList>
    </citation>
    <scope>NUCLEOTIDE SEQUENCE</scope>
</reference>
<reference evidence="2" key="2">
    <citation type="journal article" date="2014" name="PLoS ONE">
        <title>Insights from the genome annotation of Elizabethkingia anophelis from the malaria vector Anopheles gambiae.</title>
        <authorList>
            <person name="Kukutla P."/>
            <person name="Lindberg B.G."/>
            <person name="Pei D."/>
            <person name="Rayl M."/>
            <person name="Yu W."/>
            <person name="Steritz M."/>
            <person name="Faye I."/>
            <person name="Xu J."/>
        </authorList>
    </citation>
    <scope>NUCLEOTIDE SEQUENCE</scope>
</reference>
<reference evidence="2" key="6">
    <citation type="journal article" date="2017" name="Nat. Commun.">
        <title>Evolutionary dynamics and genomic features of the Elizabethkingia anophelis 2015 to 2016 Wisconsin outbreak strain.</title>
        <authorList>
            <person name="Perrin A."/>
            <person name="Larsonneur E."/>
            <person name="Nicholson A.C."/>
            <person name="Edwards D.J."/>
            <person name="Gundlach K.M."/>
            <person name="Whitney A.M."/>
            <person name="Gulvik C.A."/>
            <person name="Bell M.E."/>
            <person name="Rendueles O."/>
            <person name="Cury J."/>
            <person name="Hugon P."/>
            <person name="Clermont D."/>
            <person name="Enouf V."/>
            <person name="Loparev V."/>
            <person name="Juieng P."/>
            <person name="Monson T."/>
            <person name="Warshauer D."/>
            <person name="Elbadawi L.I."/>
            <person name="Walters M.S."/>
            <person name="Crist M.B."/>
            <person name="Noble-Wang J."/>
            <person name="Borlaug G."/>
            <person name="Rocha E.P.C."/>
            <person name="Criscuolo A."/>
            <person name="Touchon M."/>
            <person name="Davis J.P."/>
            <person name="Holt K.E."/>
            <person name="McQuiston J.R."/>
            <person name="Brisse S."/>
        </authorList>
    </citation>
    <scope>NUCLEOTIDE SEQUENCE</scope>
</reference>
<dbReference type="EMBL" id="BK010602">
    <property type="protein sequence ID" value="DAC75294.1"/>
    <property type="molecule type" value="Genomic_DNA"/>
</dbReference>
<evidence type="ECO:0000256" key="1">
    <source>
        <dbReference type="SAM" id="SignalP"/>
    </source>
</evidence>
<organism evidence="2">
    <name type="scientific">Elizabethkingia anophelis</name>
    <dbReference type="NCBI Taxonomy" id="1117645"/>
    <lineage>
        <taxon>Bacteria</taxon>
        <taxon>Pseudomonadati</taxon>
        <taxon>Bacteroidota</taxon>
        <taxon>Flavobacteriia</taxon>
        <taxon>Flavobacteriales</taxon>
        <taxon>Weeksellaceae</taxon>
        <taxon>Elizabethkingia</taxon>
    </lineage>
</organism>
<reference evidence="2" key="8">
    <citation type="journal article" date="2018" name="J. ISSAAS">
        <title>In Silico Identification of Three Types of Integrative and Conjugative Elements (ICEs) in Elizabethkingia anophelis Strains Isolated from Around the World.</title>
        <authorList>
            <person name="Xu J."/>
            <person name="Pei D."/>
            <person name="Nicholson A."/>
            <person name="Lan Y."/>
            <person name="Xia Q."/>
        </authorList>
    </citation>
    <scope>NUCLEOTIDE SEQUENCE</scope>
</reference>
<keyword evidence="1" id="KW-0732">Signal</keyword>
<reference evidence="2" key="4">
    <citation type="journal article" date="2016" name="Sci. Rep.">
        <title>Genomic epidemiology and global diversity of the emerging bacterial pathogen Elizabethkingia anophelis.</title>
        <authorList>
            <person name="Breurec S."/>
            <person name="Criscuolo A."/>
            <person name="Diancourt L."/>
            <person name="Rendueles O."/>
            <person name="Vandenbogaert M."/>
            <person name="Passet V."/>
            <person name="Caro V."/>
            <person name="Rocha E.P."/>
            <person name="Touchon M."/>
            <person name="Brisse S."/>
        </authorList>
    </citation>
    <scope>NUCLEOTIDE SEQUENCE</scope>
</reference>
<proteinExistence type="predicted"/>
<reference evidence="2" key="5">
    <citation type="journal article" date="2017" name="Genome Announc.">
        <title>Complete Circularized Genome Sequences of Four Strains of Elizabethkingia anophelis, Including Two Novel Strains Isolated from Wild-Caught Anopheles sinensis.</title>
        <authorList>
            <person name="Pei D."/>
            <person name="Nicholson A.C."/>
            <person name="Jiang J."/>
            <person name="Chen H."/>
            <person name="Whitney A.M."/>
            <person name="Villarma A."/>
            <person name="Bell M."/>
            <person name="Humrighouse B."/>
            <person name="Rowe L.A."/>
            <person name="Sheth M."/>
            <person name="Batra D."/>
            <person name="Juieng P."/>
            <person name="Loparev V.N."/>
            <person name="McQuiston J.R."/>
            <person name="Lan Y."/>
            <person name="Ma Y."/>
            <person name="Xu J."/>
        </authorList>
    </citation>
    <scope>NUCLEOTIDE SEQUENCE</scope>
</reference>
<reference evidence="3" key="9">
    <citation type="submission" date="2023-02" db="EMBL/GenBank/DDBJ databases">
        <title>Elizabethkingia anophelis draft genomes.</title>
        <authorList>
            <person name="Nicholson A.C."/>
            <person name="Whitney A.M."/>
            <person name="Humrighouse B.W."/>
            <person name="Villarma A."/>
            <person name="Bell M."/>
            <person name="Mcquiston J."/>
        </authorList>
    </citation>
    <scope>NUCLEOTIDE SEQUENCE</scope>
    <source>
        <strain evidence="3">B4955</strain>
    </source>
</reference>
<feature type="chain" id="PRO_5019735622" description="DUF3078 domain-containing protein" evidence="1">
    <location>
        <begin position="20"/>
        <end position="294"/>
    </location>
</feature>
<reference evidence="2" key="3">
    <citation type="journal article" date="2016" name="Genome Announc.">
        <title>Complete Genome Sequences of Four Strains from the 2015-2016 Elizabethkingia anophelis Outbreak.</title>
        <authorList>
            <person name="Nicholson A.C."/>
            <person name="Whitney A.M."/>
            <person name="Emery B.D."/>
            <person name="Bell M.E."/>
            <person name="Gartin J.T."/>
            <person name="Humrighouse B.W."/>
            <person name="Loparev V.N."/>
            <person name="Batra D."/>
            <person name="Sheth M."/>
            <person name="Rowe L.A."/>
            <person name="Juieng P."/>
            <person name="Knipe K."/>
            <person name="Gulvik C."/>
            <person name="McQuiston J.R."/>
        </authorList>
    </citation>
    <scope>NUCLEOTIDE SEQUENCE</scope>
</reference>
<evidence type="ECO:0008006" key="4">
    <source>
        <dbReference type="Google" id="ProtNLM"/>
    </source>
</evidence>
<dbReference type="AlphaFoldDB" id="A0A455ZF56"/>
<accession>A0A455ZF56</accession>